<dbReference type="InterPro" id="IPR020855">
    <property type="entry name" value="Ureohydrolase_Mn_BS"/>
</dbReference>
<organism evidence="4">
    <name type="scientific">marine metagenome</name>
    <dbReference type="NCBI Taxonomy" id="408172"/>
    <lineage>
        <taxon>unclassified sequences</taxon>
        <taxon>metagenomes</taxon>
        <taxon>ecological metagenomes</taxon>
    </lineage>
</organism>
<keyword evidence="2" id="KW-0479">Metal-binding</keyword>
<evidence type="ECO:0000256" key="3">
    <source>
        <dbReference type="ARBA" id="ARBA00022801"/>
    </source>
</evidence>
<reference evidence="4" key="1">
    <citation type="submission" date="2018-05" db="EMBL/GenBank/DDBJ databases">
        <authorList>
            <person name="Lanie J.A."/>
            <person name="Ng W.-L."/>
            <person name="Kazmierczak K.M."/>
            <person name="Andrzejewski T.M."/>
            <person name="Davidsen T.M."/>
            <person name="Wayne K.J."/>
            <person name="Tettelin H."/>
            <person name="Glass J.I."/>
            <person name="Rusch D."/>
            <person name="Podicherti R."/>
            <person name="Tsui H.-C.T."/>
            <person name="Winkler M.E."/>
        </authorList>
    </citation>
    <scope>NUCLEOTIDE SEQUENCE</scope>
</reference>
<dbReference type="NCBIfam" id="TIGR01230">
    <property type="entry name" value="agmatinase"/>
    <property type="match status" value="1"/>
</dbReference>
<gene>
    <name evidence="4" type="ORF">METZ01_LOCUS307101</name>
</gene>
<protein>
    <recommendedName>
        <fullName evidence="5">Agmatinase</fullName>
    </recommendedName>
</protein>
<evidence type="ECO:0008006" key="5">
    <source>
        <dbReference type="Google" id="ProtNLM"/>
    </source>
</evidence>
<dbReference type="EMBL" id="UINC01096944">
    <property type="protein sequence ID" value="SVC54247.1"/>
    <property type="molecule type" value="Genomic_DNA"/>
</dbReference>
<sequence>MISILGIPTDRNSSFLTGAAQSPSIIMQEFNSDATNKFSENGIDLGQENIWMDLGNLELKDQDNEFELIRDAIQTELKNGNYCISIGGDHSITFPIIDGYHKFFSKINILHFDAHPDLYENYNNNHYSHASPFARIMENKLTNSLTQIGIRTMNDHQERQAKHYNVRVIKMDEFSSDLKFNFEEPVYISIDLDGIDPAFAPGVSHPEPGGFSTRDIIKIISNIDGELVGADIVEYNPRRDINNITAITAAKLLKELMGKILK</sequence>
<proteinExistence type="inferred from homology"/>
<dbReference type="SUPFAM" id="SSF52768">
    <property type="entry name" value="Arginase/deacetylase"/>
    <property type="match status" value="1"/>
</dbReference>
<dbReference type="AlphaFoldDB" id="A0A382N291"/>
<comment type="similarity">
    <text evidence="1">Belongs to the arginase family. Agmatinase subfamily.</text>
</comment>
<evidence type="ECO:0000256" key="2">
    <source>
        <dbReference type="ARBA" id="ARBA00022723"/>
    </source>
</evidence>
<name>A0A382N291_9ZZZZ</name>
<dbReference type="CDD" id="cd11593">
    <property type="entry name" value="Agmatinase-like_2"/>
    <property type="match status" value="1"/>
</dbReference>
<evidence type="ECO:0000313" key="4">
    <source>
        <dbReference type="EMBL" id="SVC54247.1"/>
    </source>
</evidence>
<dbReference type="PANTHER" id="PTHR11358">
    <property type="entry name" value="ARGINASE/AGMATINASE"/>
    <property type="match status" value="1"/>
</dbReference>
<dbReference type="PIRSF" id="PIRSF036979">
    <property type="entry name" value="Arginase"/>
    <property type="match status" value="1"/>
</dbReference>
<evidence type="ECO:0000256" key="1">
    <source>
        <dbReference type="ARBA" id="ARBA00009227"/>
    </source>
</evidence>
<dbReference type="InterPro" id="IPR006035">
    <property type="entry name" value="Ureohydrolase"/>
</dbReference>
<dbReference type="GO" id="GO:0046872">
    <property type="term" value="F:metal ion binding"/>
    <property type="evidence" value="ECO:0007669"/>
    <property type="project" value="UniProtKB-KW"/>
</dbReference>
<keyword evidence="3" id="KW-0378">Hydrolase</keyword>
<dbReference type="InterPro" id="IPR005925">
    <property type="entry name" value="Agmatinase-rel"/>
</dbReference>
<dbReference type="PANTHER" id="PTHR11358:SF26">
    <property type="entry name" value="GUANIDINO ACID HYDROLASE, MITOCHONDRIAL"/>
    <property type="match status" value="1"/>
</dbReference>
<dbReference type="GO" id="GO:0033389">
    <property type="term" value="P:putrescine biosynthetic process from arginine, via agmatine"/>
    <property type="evidence" value="ECO:0007669"/>
    <property type="project" value="TreeGrafter"/>
</dbReference>
<dbReference type="PROSITE" id="PS51409">
    <property type="entry name" value="ARGINASE_2"/>
    <property type="match status" value="1"/>
</dbReference>
<accession>A0A382N291</accession>
<dbReference type="Gene3D" id="3.40.800.10">
    <property type="entry name" value="Ureohydrolase domain"/>
    <property type="match status" value="1"/>
</dbReference>
<dbReference type="GO" id="GO:0008783">
    <property type="term" value="F:agmatinase activity"/>
    <property type="evidence" value="ECO:0007669"/>
    <property type="project" value="TreeGrafter"/>
</dbReference>
<dbReference type="Pfam" id="PF00491">
    <property type="entry name" value="Arginase"/>
    <property type="match status" value="1"/>
</dbReference>
<dbReference type="PROSITE" id="PS01053">
    <property type="entry name" value="ARGINASE_1"/>
    <property type="match status" value="1"/>
</dbReference>
<dbReference type="InterPro" id="IPR023696">
    <property type="entry name" value="Ureohydrolase_dom_sf"/>
</dbReference>